<keyword evidence="5" id="KW-1185">Reference proteome</keyword>
<protein>
    <submittedName>
        <fullName evidence="4">Response regulator</fullName>
    </submittedName>
</protein>
<dbReference type="SMART" id="SM00448">
    <property type="entry name" value="REC"/>
    <property type="match status" value="1"/>
</dbReference>
<gene>
    <name evidence="4" type="ORF">JIG36_25505</name>
</gene>
<dbReference type="PANTHER" id="PTHR44591:SF3">
    <property type="entry name" value="RESPONSE REGULATORY DOMAIN-CONTAINING PROTEIN"/>
    <property type="match status" value="1"/>
</dbReference>
<name>A0ABS2AI77_9ACTN</name>
<organism evidence="4 5">
    <name type="scientific">Paractinoplanes ovalisporus</name>
    <dbReference type="NCBI Taxonomy" id="2810368"/>
    <lineage>
        <taxon>Bacteria</taxon>
        <taxon>Bacillati</taxon>
        <taxon>Actinomycetota</taxon>
        <taxon>Actinomycetes</taxon>
        <taxon>Micromonosporales</taxon>
        <taxon>Micromonosporaceae</taxon>
        <taxon>Paractinoplanes</taxon>
    </lineage>
</organism>
<proteinExistence type="predicted"/>
<dbReference type="SUPFAM" id="SSF52172">
    <property type="entry name" value="CheY-like"/>
    <property type="match status" value="1"/>
</dbReference>
<keyword evidence="1 2" id="KW-0597">Phosphoprotein</keyword>
<accession>A0ABS2AI77</accession>
<feature type="domain" description="Response regulatory" evidence="3">
    <location>
        <begin position="31"/>
        <end position="147"/>
    </location>
</feature>
<dbReference type="Gene3D" id="3.40.50.2300">
    <property type="match status" value="1"/>
</dbReference>
<feature type="modified residue" description="4-aspartylphosphate" evidence="2">
    <location>
        <position position="80"/>
    </location>
</feature>
<dbReference type="InterPro" id="IPR011006">
    <property type="entry name" value="CheY-like_superfamily"/>
</dbReference>
<dbReference type="RefSeq" id="WP_203378923.1">
    <property type="nucleotide sequence ID" value="NZ_JAENHP010000008.1"/>
</dbReference>
<evidence type="ECO:0000313" key="4">
    <source>
        <dbReference type="EMBL" id="MBM2618921.1"/>
    </source>
</evidence>
<evidence type="ECO:0000259" key="3">
    <source>
        <dbReference type="PROSITE" id="PS50110"/>
    </source>
</evidence>
<dbReference type="Proteomes" id="UP000632138">
    <property type="component" value="Unassembled WGS sequence"/>
</dbReference>
<comment type="caution">
    <text evidence="4">The sequence shown here is derived from an EMBL/GenBank/DDBJ whole genome shotgun (WGS) entry which is preliminary data.</text>
</comment>
<sequence>MTALLAAPPMDTDAFTRALTSGPITAPVPPSVLIADDDDDVRDVIEFRLQVAGYRTMTADNGQSALSLAIERRPRVIILDVTMPRIDGLTVCNRLHASPATAEIPVLMISGNGRPDDLELGYEAGADDYLPKPFSTHEMMRRVSWLLLSAGR</sequence>
<evidence type="ECO:0000256" key="1">
    <source>
        <dbReference type="ARBA" id="ARBA00022553"/>
    </source>
</evidence>
<evidence type="ECO:0000313" key="5">
    <source>
        <dbReference type="Proteomes" id="UP000632138"/>
    </source>
</evidence>
<dbReference type="InterPro" id="IPR001789">
    <property type="entry name" value="Sig_transdc_resp-reg_receiver"/>
</dbReference>
<dbReference type="EMBL" id="JAENHP010000008">
    <property type="protein sequence ID" value="MBM2618921.1"/>
    <property type="molecule type" value="Genomic_DNA"/>
</dbReference>
<dbReference type="PROSITE" id="PS50110">
    <property type="entry name" value="RESPONSE_REGULATORY"/>
    <property type="match status" value="1"/>
</dbReference>
<evidence type="ECO:0000256" key="2">
    <source>
        <dbReference type="PROSITE-ProRule" id="PRU00169"/>
    </source>
</evidence>
<dbReference type="Pfam" id="PF00072">
    <property type="entry name" value="Response_reg"/>
    <property type="match status" value="1"/>
</dbReference>
<dbReference type="InterPro" id="IPR050595">
    <property type="entry name" value="Bact_response_regulator"/>
</dbReference>
<dbReference type="PANTHER" id="PTHR44591">
    <property type="entry name" value="STRESS RESPONSE REGULATOR PROTEIN 1"/>
    <property type="match status" value="1"/>
</dbReference>
<reference evidence="4 5" key="1">
    <citation type="submission" date="2021-01" db="EMBL/GenBank/DDBJ databases">
        <title>Actinoplanes sp. nov. LDG1-06 isolated from lichen.</title>
        <authorList>
            <person name="Saeng-In P."/>
            <person name="Phongsopitanun W."/>
            <person name="Kanchanasin P."/>
            <person name="Yuki M."/>
            <person name="Kudo T."/>
            <person name="Ohkuma M."/>
            <person name="Tanasupawat S."/>
        </authorList>
    </citation>
    <scope>NUCLEOTIDE SEQUENCE [LARGE SCALE GENOMIC DNA]</scope>
    <source>
        <strain evidence="4 5">LDG1-06</strain>
    </source>
</reference>